<keyword evidence="1" id="KW-0472">Membrane</keyword>
<keyword evidence="3" id="KW-1185">Reference proteome</keyword>
<dbReference type="AlphaFoldDB" id="A0A1T4X8L2"/>
<keyword evidence="1" id="KW-1133">Transmembrane helix</keyword>
<dbReference type="Proteomes" id="UP000190286">
    <property type="component" value="Unassembled WGS sequence"/>
</dbReference>
<gene>
    <name evidence="2" type="ORF">SAMN02745178_01579</name>
</gene>
<feature type="transmembrane region" description="Helical" evidence="1">
    <location>
        <begin position="48"/>
        <end position="72"/>
    </location>
</feature>
<sequence>MLIFKVAKFVLKHPLLTHGARQLVHKKLRPPKEASPMKQKVRGHAFRLVGLILGIIGATVSITSIVFAALGLHQARLCKHCEKGENFR</sequence>
<reference evidence="2 3" key="1">
    <citation type="submission" date="2017-02" db="EMBL/GenBank/DDBJ databases">
        <authorList>
            <person name="Peterson S.W."/>
        </authorList>
    </citation>
    <scope>NUCLEOTIDE SEQUENCE [LARGE SCALE GENOMIC DNA]</scope>
    <source>
        <strain evidence="2 3">ATCC 27749</strain>
    </source>
</reference>
<keyword evidence="1" id="KW-0812">Transmembrane</keyword>
<evidence type="ECO:0000313" key="3">
    <source>
        <dbReference type="Proteomes" id="UP000190286"/>
    </source>
</evidence>
<evidence type="ECO:0000313" key="2">
    <source>
        <dbReference type="EMBL" id="SKA85942.1"/>
    </source>
</evidence>
<organism evidence="2 3">
    <name type="scientific">Gemmiger formicilis</name>
    <dbReference type="NCBI Taxonomy" id="745368"/>
    <lineage>
        <taxon>Bacteria</taxon>
        <taxon>Bacillati</taxon>
        <taxon>Bacillota</taxon>
        <taxon>Clostridia</taxon>
        <taxon>Eubacteriales</taxon>
        <taxon>Gemmiger</taxon>
    </lineage>
</organism>
<evidence type="ECO:0000256" key="1">
    <source>
        <dbReference type="SAM" id="Phobius"/>
    </source>
</evidence>
<protein>
    <submittedName>
        <fullName evidence="2">Uncharacterized protein</fullName>
    </submittedName>
</protein>
<dbReference type="STRING" id="745368.SAMN02745178_01579"/>
<dbReference type="EMBL" id="FUYF01000007">
    <property type="protein sequence ID" value="SKA85942.1"/>
    <property type="molecule type" value="Genomic_DNA"/>
</dbReference>
<accession>A0A1T4X8L2</accession>
<proteinExistence type="predicted"/>
<name>A0A1T4X8L2_9FIRM</name>